<dbReference type="Proteomes" id="UP000318242">
    <property type="component" value="Unassembled WGS sequence"/>
</dbReference>
<name>A0A4Y3IKL1_9VIBR</name>
<feature type="transmembrane region" description="Helical" evidence="1">
    <location>
        <begin position="33"/>
        <end position="53"/>
    </location>
</feature>
<keyword evidence="3" id="KW-1185">Reference proteome</keyword>
<evidence type="ECO:0000313" key="2">
    <source>
        <dbReference type="EMBL" id="GEA59468.1"/>
    </source>
</evidence>
<keyword evidence="1" id="KW-0812">Transmembrane</keyword>
<comment type="caution">
    <text evidence="2">The sequence shown here is derived from an EMBL/GenBank/DDBJ whole genome shotgun (WGS) entry which is preliminary data.</text>
</comment>
<keyword evidence="1" id="KW-1133">Transmembrane helix</keyword>
<gene>
    <name evidence="2" type="ORF">VCO01S_06610</name>
</gene>
<keyword evidence="1" id="KW-0472">Membrane</keyword>
<proteinExistence type="predicted"/>
<feature type="transmembrane region" description="Helical" evidence="1">
    <location>
        <begin position="9"/>
        <end position="27"/>
    </location>
</feature>
<dbReference type="AlphaFoldDB" id="A0A4Y3IKL1"/>
<sequence>MKVNAIEKSLIGILSVAIASQWAWVHIHSAIEIALVGVLMQLCLSFFIGLEAWSASKWKQKGDAKKYKVGRGVTSYLSLVGGKFVTMGIIAVLFESVAFTGWLGGVIAFFGIIFLIMGMEKAYSLLLGKLRSPMKELHNY</sequence>
<dbReference type="EMBL" id="BJLH01000002">
    <property type="protein sequence ID" value="GEA59468.1"/>
    <property type="molecule type" value="Genomic_DNA"/>
</dbReference>
<evidence type="ECO:0000256" key="1">
    <source>
        <dbReference type="SAM" id="Phobius"/>
    </source>
</evidence>
<reference evidence="2 3" key="1">
    <citation type="submission" date="2019-06" db="EMBL/GenBank/DDBJ databases">
        <title>Whole genome shotgun sequence of Vibrio comitans NBRC 102076.</title>
        <authorList>
            <person name="Hosoyama A."/>
            <person name="Uohara A."/>
            <person name="Ohji S."/>
            <person name="Ichikawa N."/>
        </authorList>
    </citation>
    <scope>NUCLEOTIDE SEQUENCE [LARGE SCALE GENOMIC DNA]</scope>
    <source>
        <strain evidence="2 3">NBRC 102076</strain>
    </source>
</reference>
<dbReference type="RefSeq" id="WP_141269320.1">
    <property type="nucleotide sequence ID" value="NZ_BJLH01000002.1"/>
</dbReference>
<feature type="transmembrane region" description="Helical" evidence="1">
    <location>
        <begin position="73"/>
        <end position="94"/>
    </location>
</feature>
<accession>A0A4Y3IKL1</accession>
<protein>
    <submittedName>
        <fullName evidence="2">Uncharacterized protein</fullName>
    </submittedName>
</protein>
<organism evidence="2 3">
    <name type="scientific">Vibrio comitans NBRC 102076</name>
    <dbReference type="NCBI Taxonomy" id="1219078"/>
    <lineage>
        <taxon>Bacteria</taxon>
        <taxon>Pseudomonadati</taxon>
        <taxon>Pseudomonadota</taxon>
        <taxon>Gammaproteobacteria</taxon>
        <taxon>Vibrionales</taxon>
        <taxon>Vibrionaceae</taxon>
        <taxon>Vibrio</taxon>
    </lineage>
</organism>
<feature type="transmembrane region" description="Helical" evidence="1">
    <location>
        <begin position="100"/>
        <end position="119"/>
    </location>
</feature>
<evidence type="ECO:0000313" key="3">
    <source>
        <dbReference type="Proteomes" id="UP000318242"/>
    </source>
</evidence>
<dbReference type="OrthoDB" id="5878341at2"/>